<proteinExistence type="predicted"/>
<evidence type="ECO:0000313" key="2">
    <source>
        <dbReference type="Proteomes" id="UP000268285"/>
    </source>
</evidence>
<organism evidence="1 2">
    <name type="scientific">Mycobacterium pseudokansasii</name>
    <dbReference type="NCBI Taxonomy" id="2341080"/>
    <lineage>
        <taxon>Bacteria</taxon>
        <taxon>Bacillati</taxon>
        <taxon>Actinomycetota</taxon>
        <taxon>Actinomycetes</taxon>
        <taxon>Mycobacteriales</taxon>
        <taxon>Mycobacteriaceae</taxon>
        <taxon>Mycobacterium</taxon>
    </lineage>
</organism>
<dbReference type="EMBL" id="UPHU01000001">
    <property type="protein sequence ID" value="VBA47498.1"/>
    <property type="molecule type" value="Genomic_DNA"/>
</dbReference>
<reference evidence="1 2" key="1">
    <citation type="submission" date="2018-09" db="EMBL/GenBank/DDBJ databases">
        <authorList>
            <person name="Tagini F."/>
        </authorList>
    </citation>
    <scope>NUCLEOTIDE SEQUENCE [LARGE SCALE GENOMIC DNA]</scope>
    <source>
        <strain evidence="1 2">MK142</strain>
    </source>
</reference>
<protein>
    <submittedName>
        <fullName evidence="1">Uncharacterized protein</fullName>
    </submittedName>
</protein>
<accession>A0A498QMU9</accession>
<sequence>MSGHPPFGAQIMLNGHEFVARQAAAAGIAFSKVGNCFTAVADPAGLARIADALSRDAAVGRLGQVCHRWIYSACLCFGLDLDEQQRSGFGYGLAVYQLEYSRNLIFADGPTMQRVFDTVVDRTRSRLDVPKIRTIFGTAQRPRRTRKRSSVIEAAIETPTYDLTVFKLHFGRLTGKAYTKGERVLRSEAIVHNTAELRCGRMIEHFPEIVTRLAGIADRFATALDCVDTGFLRDGVLDELPTGTQLGATRVGRVDLNKPRMHDALRAALALAPAPNGFTVSEFTAKVHALTGHDHSDYSVRQAAYDLRKLRGKQLVDKPSRARRYLVPPLAARTIAALLTLRDQVITPILAGVRSPRMGRKPAHWTRVDRDYEQIRIDMQTLFNDLAIETPLAA</sequence>
<gene>
    <name evidence="1" type="ORF">LAUMK142_00787</name>
</gene>
<dbReference type="AlphaFoldDB" id="A0A498QMU9"/>
<dbReference type="Proteomes" id="UP000268285">
    <property type="component" value="Unassembled WGS sequence"/>
</dbReference>
<evidence type="ECO:0000313" key="1">
    <source>
        <dbReference type="EMBL" id="VBA47498.1"/>
    </source>
</evidence>
<name>A0A498QMU9_9MYCO</name>
<keyword evidence="2" id="KW-1185">Reference proteome</keyword>